<comment type="caution">
    <text evidence="1">The sequence shown here is derived from an EMBL/GenBank/DDBJ whole genome shotgun (WGS) entry which is preliminary data.</text>
</comment>
<evidence type="ECO:0000313" key="2">
    <source>
        <dbReference type="Proteomes" id="UP000235659"/>
    </source>
</evidence>
<reference evidence="1 2" key="1">
    <citation type="submission" date="2018-01" db="EMBL/GenBank/DDBJ databases">
        <title>Whole genome analyses suggest that Burkholderia sensu lato contains two further novel genera in the rhizoxinica-symbiotica group Mycetohabitans gen. nov., and Trinickia gen. nov.: implications for the evolution of diazotrophy and nodulation in the Burkholderiaceae.</title>
        <authorList>
            <person name="Estrada-de los Santos P."/>
            <person name="Palmer M."/>
            <person name="Chavez-Ramirez B."/>
            <person name="Beukes C."/>
            <person name="Steenkamp E.T."/>
            <person name="Hirsch A.M."/>
            <person name="Manyaka P."/>
            <person name="Maluk M."/>
            <person name="Lafos M."/>
            <person name="Crook M."/>
            <person name="Gross E."/>
            <person name="Simon M.F."/>
            <person name="Bueno dos Reis Junior F."/>
            <person name="Poole P.S."/>
            <person name="Venter S.N."/>
            <person name="James E.K."/>
        </authorList>
    </citation>
    <scope>NUCLEOTIDE SEQUENCE [LARGE SCALE GENOMIC DNA]</scope>
    <source>
        <strain evidence="1 2">WSM 3937</strain>
    </source>
</reference>
<keyword evidence="2" id="KW-1185">Reference proteome</keyword>
<evidence type="ECO:0000313" key="1">
    <source>
        <dbReference type="EMBL" id="PMS31967.1"/>
    </source>
</evidence>
<proteinExistence type="predicted"/>
<sequence length="92" mass="9486">MGVCVRVDGKAVADVAQGFERGEIQRVGTAAPRSRGPGGKAAARAPGIDAVIPETGILTDPTCLLTRERANAPYLTGARGMPQRSIDGARIT</sequence>
<organism evidence="1 2">
    <name type="scientific">Paraburkholderia rhynchosiae</name>
    <dbReference type="NCBI Taxonomy" id="487049"/>
    <lineage>
        <taxon>Bacteria</taxon>
        <taxon>Pseudomonadati</taxon>
        <taxon>Pseudomonadota</taxon>
        <taxon>Betaproteobacteria</taxon>
        <taxon>Burkholderiales</taxon>
        <taxon>Burkholderiaceae</taxon>
        <taxon>Paraburkholderia</taxon>
    </lineage>
</organism>
<dbReference type="Proteomes" id="UP000235659">
    <property type="component" value="Unassembled WGS sequence"/>
</dbReference>
<dbReference type="EMBL" id="PNXY01000005">
    <property type="protein sequence ID" value="PMS31967.1"/>
    <property type="molecule type" value="Genomic_DNA"/>
</dbReference>
<gene>
    <name evidence="1" type="ORF">C0Z16_09370</name>
</gene>
<name>A0ABX4V8C9_9BURK</name>
<accession>A0ABX4V8C9</accession>
<protein>
    <submittedName>
        <fullName evidence="1">Uncharacterized protein</fullName>
    </submittedName>
</protein>